<dbReference type="EMBL" id="SMLW01000250">
    <property type="protein sequence ID" value="MTI23608.1"/>
    <property type="molecule type" value="Genomic_DNA"/>
</dbReference>
<dbReference type="CDD" id="cd19531">
    <property type="entry name" value="LCL_NRPS-like"/>
    <property type="match status" value="1"/>
</dbReference>
<dbReference type="PROSITE" id="PS50075">
    <property type="entry name" value="CARRIER"/>
    <property type="match status" value="1"/>
</dbReference>
<keyword evidence="2" id="KW-0597">Phosphoprotein</keyword>
<evidence type="ECO:0000313" key="5">
    <source>
        <dbReference type="Proteomes" id="UP000798808"/>
    </source>
</evidence>
<reference evidence="4 5" key="1">
    <citation type="submission" date="2019-02" db="EMBL/GenBank/DDBJ databases">
        <authorList>
            <person name="Goldberg S.R."/>
            <person name="Haltli B.A."/>
            <person name="Correa H."/>
            <person name="Russell K.G."/>
        </authorList>
    </citation>
    <scope>NUCLEOTIDE SEQUENCE [LARGE SCALE GENOMIC DNA]</scope>
    <source>
        <strain evidence="4 5">JCM 16186</strain>
    </source>
</reference>
<dbReference type="PANTHER" id="PTHR45527:SF1">
    <property type="entry name" value="FATTY ACID SYNTHASE"/>
    <property type="match status" value="1"/>
</dbReference>
<protein>
    <submittedName>
        <fullName evidence="4">Non-ribosomal peptide synthetase</fullName>
    </submittedName>
</protein>
<dbReference type="InterPro" id="IPR023213">
    <property type="entry name" value="CAT-like_dom_sf"/>
</dbReference>
<dbReference type="InterPro" id="IPR045851">
    <property type="entry name" value="AMP-bd_C_sf"/>
</dbReference>
<accession>A0ABW9RI02</accession>
<dbReference type="SUPFAM" id="SSF47336">
    <property type="entry name" value="ACP-like"/>
    <property type="match status" value="1"/>
</dbReference>
<dbReference type="InterPro" id="IPR036736">
    <property type="entry name" value="ACP-like_sf"/>
</dbReference>
<comment type="caution">
    <text evidence="4">The sequence shown here is derived from an EMBL/GenBank/DDBJ whole genome shotgun (WGS) entry which is preliminary data.</text>
</comment>
<dbReference type="Pfam" id="PF00550">
    <property type="entry name" value="PP-binding"/>
    <property type="match status" value="1"/>
</dbReference>
<evidence type="ECO:0000256" key="1">
    <source>
        <dbReference type="ARBA" id="ARBA00022450"/>
    </source>
</evidence>
<keyword evidence="1" id="KW-0596">Phosphopantetheine</keyword>
<dbReference type="Proteomes" id="UP000798808">
    <property type="component" value="Unassembled WGS sequence"/>
</dbReference>
<dbReference type="InterPro" id="IPR009081">
    <property type="entry name" value="PP-bd_ACP"/>
</dbReference>
<dbReference type="Pfam" id="PF00501">
    <property type="entry name" value="AMP-binding"/>
    <property type="match status" value="1"/>
</dbReference>
<organism evidence="4 5">
    <name type="scientific">Fulvivirga kasyanovii</name>
    <dbReference type="NCBI Taxonomy" id="396812"/>
    <lineage>
        <taxon>Bacteria</taxon>
        <taxon>Pseudomonadati</taxon>
        <taxon>Bacteroidota</taxon>
        <taxon>Cytophagia</taxon>
        <taxon>Cytophagales</taxon>
        <taxon>Fulvivirgaceae</taxon>
        <taxon>Fulvivirga</taxon>
    </lineage>
</organism>
<dbReference type="InterPro" id="IPR025110">
    <property type="entry name" value="AMP-bd_C"/>
</dbReference>
<evidence type="ECO:0000313" key="4">
    <source>
        <dbReference type="EMBL" id="MTI23608.1"/>
    </source>
</evidence>
<dbReference type="PRINTS" id="PR00154">
    <property type="entry name" value="AMPBINDING"/>
</dbReference>
<sequence length="1058" mass="119269">GELCITGMGLARGYVGDKELTDSKFVPHPLREGERMYKTGDLARWRADGHIEFLGRIDNQVKIRGFRIELGEIEYQLNRHPNISDSVVVVHEFSGDKFLVGYYVSSDVHDPRDLKGYLSENLPDYMVPSYFVMLDELPITSNGKVNRKALPKPEIVTGDNYVAAQSPTELLLVDVWSDILQLDRSTIGTRQSFFELGGHSLRAAVLVNRLQKQLEVEVPLKEVFIHQDINSLGQYIDSLGKSGYNRIEPCLSKEHYVMSSAQRRMYFLYEFDKGSLLYNMPEVVRLGSKVVVSDLEWAIKSLISRHEVLRTIFIMLEGEPVQRVLEEVPFELVHYPTVDEDISGIVEEFVRPFDLHNGPLIRAGLIHQRLPGADQDYILLIDMHHIISDGISHEILVRDFLSLYNKEELPPVDLHYKDYAEWQQSSVQQQALSTHKDFWLGLFSEDVPLLDLPTDFIRPQVKSYQGSYMGFTLSAASNKALRSLSESSSSTLYMVLLSIYNIFLSKLSGEQDIVVGTPVAGRSHADLEHMVGMFVNTVVLRNHVAGDLSYTAFLSQLHSDTLTCFDHQTYQYEELIDALNVERNTGRNPLFDVFFSYRSLDDILSGPSDFSLSSVSLEHKVSKFDLTLVATDTGEDLFLGFEYSTELFKPETIERFISYFQGIVSAILSDVDRSLSSISIITTGERDQILYEFNDTILSSKDDSTIISCFQRQVSATPENIAIKFSDKTLTYSQVSEISDQFSAYLSSEMDINRGDLVGVILEREEYLFPCLLGVMKTGAAYVPIDPNYPTDRKRLILEDSEVKMVITRTSLGSSFFSSSVQLLDLDASLSEITSRSTYPTGIDVQGSDLAYIIYTSGSTGKPKGVMIEHKSLLNLTQGMQEYYPLHEEGCYLFKTSFSFDVSCSELFGWFYSGGSLAVLQPGAETDADDIIQTVEYHGVSHMNFVPSMFSLFIEHLKEQPKERYQSLSYIFLAGEALNRELVYQFDQLGTDIQLENLYGPTEATIYSSGYSTSHHDMSCDIPIGKPLRNVNLYIIDQCNHLQPVGVAGELCITGMGL</sequence>
<feature type="domain" description="Carrier" evidence="3">
    <location>
        <begin position="163"/>
        <end position="240"/>
    </location>
</feature>
<dbReference type="Gene3D" id="1.10.1200.10">
    <property type="entry name" value="ACP-like"/>
    <property type="match status" value="1"/>
</dbReference>
<dbReference type="InterPro" id="IPR020459">
    <property type="entry name" value="AMP-binding"/>
</dbReference>
<dbReference type="InterPro" id="IPR020806">
    <property type="entry name" value="PKS_PP-bd"/>
</dbReference>
<dbReference type="PROSITE" id="PS00455">
    <property type="entry name" value="AMP_BINDING"/>
    <property type="match status" value="1"/>
</dbReference>
<dbReference type="PANTHER" id="PTHR45527">
    <property type="entry name" value="NONRIBOSOMAL PEPTIDE SYNTHETASE"/>
    <property type="match status" value="1"/>
</dbReference>
<name>A0ABW9RI02_9BACT</name>
<dbReference type="SMART" id="SM00823">
    <property type="entry name" value="PKS_PP"/>
    <property type="match status" value="1"/>
</dbReference>
<gene>
    <name evidence="4" type="ORF">E1163_01450</name>
</gene>
<evidence type="ECO:0000256" key="2">
    <source>
        <dbReference type="ARBA" id="ARBA00022553"/>
    </source>
</evidence>
<dbReference type="InterPro" id="IPR001242">
    <property type="entry name" value="Condensation_dom"/>
</dbReference>
<dbReference type="Gene3D" id="3.30.300.30">
    <property type="match status" value="1"/>
</dbReference>
<dbReference type="SUPFAM" id="SSF56801">
    <property type="entry name" value="Acetyl-CoA synthetase-like"/>
    <property type="match status" value="2"/>
</dbReference>
<dbReference type="SUPFAM" id="SSF52777">
    <property type="entry name" value="CoA-dependent acyltransferases"/>
    <property type="match status" value="2"/>
</dbReference>
<feature type="non-terminal residue" evidence="4">
    <location>
        <position position="1"/>
    </location>
</feature>
<evidence type="ECO:0000259" key="3">
    <source>
        <dbReference type="PROSITE" id="PS50075"/>
    </source>
</evidence>
<dbReference type="Gene3D" id="3.30.559.10">
    <property type="entry name" value="Chloramphenicol acetyltransferase-like domain"/>
    <property type="match status" value="1"/>
</dbReference>
<proteinExistence type="predicted"/>
<dbReference type="Pfam" id="PF13193">
    <property type="entry name" value="AMP-binding_C"/>
    <property type="match status" value="1"/>
</dbReference>
<dbReference type="Gene3D" id="2.30.38.10">
    <property type="entry name" value="Luciferase, Domain 3"/>
    <property type="match status" value="2"/>
</dbReference>
<keyword evidence="5" id="KW-1185">Reference proteome</keyword>
<dbReference type="InterPro" id="IPR020845">
    <property type="entry name" value="AMP-binding_CS"/>
</dbReference>
<feature type="non-terminal residue" evidence="4">
    <location>
        <position position="1058"/>
    </location>
</feature>
<dbReference type="InterPro" id="IPR000873">
    <property type="entry name" value="AMP-dep_synth/lig_dom"/>
</dbReference>
<dbReference type="Gene3D" id="3.40.50.980">
    <property type="match status" value="2"/>
</dbReference>
<dbReference type="Gene3D" id="3.30.559.30">
    <property type="entry name" value="Nonribosomal peptide synthetase, condensation domain"/>
    <property type="match status" value="1"/>
</dbReference>
<dbReference type="Pfam" id="PF00668">
    <property type="entry name" value="Condensation"/>
    <property type="match status" value="1"/>
</dbReference>